<dbReference type="Pfam" id="PF13692">
    <property type="entry name" value="Glyco_trans_1_4"/>
    <property type="match status" value="1"/>
</dbReference>
<dbReference type="RefSeq" id="WP_011941627.1">
    <property type="nucleotide sequence ID" value="NC_009484.1"/>
</dbReference>
<sequence>MVENRPTTVALSSAALDAPWEDGAFWLFFPDYRGSSPYQSLLAEALAGRADVAPGTIGMALEAAARRRTVFHLHWEDALYADAGGESEVAATISDALERLAAFRARGGRLVWTVHNAAPHEDRFPALSLGLRQGLARLADVVHVHCRTGVDLALGLGAPAERIVMVRHPDLAPAYPDDITNAAARRYFGFADSDIVFANLGANRGYKDLGGLHDGFTALNALIPAARLVLAGRQGGYFEQRYIEPRPGIRLIPRFVDDAVVQYVVRAADFMVLPYRRILTSGALALAFGFGRPAIVPDLPALLDVVRPGVDALVYRADDTGDLLRAMIEAAELPAAERLRMRAQALQAGREVGFDRLAGALLDAIPPARGRSVPAAMRCG</sequence>
<proteinExistence type="predicted"/>
<name>A5FW32_ACICJ</name>
<dbReference type="eggNOG" id="COG0438">
    <property type="taxonomic scope" value="Bacteria"/>
</dbReference>
<dbReference type="GO" id="GO:0016740">
    <property type="term" value="F:transferase activity"/>
    <property type="evidence" value="ECO:0007669"/>
    <property type="project" value="UniProtKB-KW"/>
</dbReference>
<dbReference type="STRING" id="349163.Acry_0590"/>
<keyword evidence="2" id="KW-1185">Reference proteome</keyword>
<organism evidence="1 2">
    <name type="scientific">Acidiphilium cryptum (strain JF-5)</name>
    <dbReference type="NCBI Taxonomy" id="349163"/>
    <lineage>
        <taxon>Bacteria</taxon>
        <taxon>Pseudomonadati</taxon>
        <taxon>Pseudomonadota</taxon>
        <taxon>Alphaproteobacteria</taxon>
        <taxon>Acetobacterales</taxon>
        <taxon>Acidocellaceae</taxon>
        <taxon>Acidiphilium</taxon>
    </lineage>
</organism>
<evidence type="ECO:0000313" key="2">
    <source>
        <dbReference type="Proteomes" id="UP000000245"/>
    </source>
</evidence>
<evidence type="ECO:0000313" key="1">
    <source>
        <dbReference type="EMBL" id="ABQ29814.1"/>
    </source>
</evidence>
<dbReference type="AlphaFoldDB" id="A5FW32"/>
<accession>A5FW32</accession>
<dbReference type="EMBL" id="CP000697">
    <property type="protein sequence ID" value="ABQ29814.1"/>
    <property type="molecule type" value="Genomic_DNA"/>
</dbReference>
<reference evidence="1 2" key="1">
    <citation type="submission" date="2007-05" db="EMBL/GenBank/DDBJ databases">
        <title>Complete sequence of chromosome of Acidiphilium cryptum JF-5.</title>
        <authorList>
            <consortium name="US DOE Joint Genome Institute"/>
            <person name="Copeland A."/>
            <person name="Lucas S."/>
            <person name="Lapidus A."/>
            <person name="Barry K."/>
            <person name="Detter J.C."/>
            <person name="Glavina del Rio T."/>
            <person name="Hammon N."/>
            <person name="Israni S."/>
            <person name="Dalin E."/>
            <person name="Tice H."/>
            <person name="Pitluck S."/>
            <person name="Sims D."/>
            <person name="Brettin T."/>
            <person name="Bruce D."/>
            <person name="Han C."/>
            <person name="Schmutz J."/>
            <person name="Larimer F."/>
            <person name="Land M."/>
            <person name="Hauser L."/>
            <person name="Kyrpides N."/>
            <person name="Kim E."/>
            <person name="Magnuson T."/>
            <person name="Richardson P."/>
        </authorList>
    </citation>
    <scope>NUCLEOTIDE SEQUENCE [LARGE SCALE GENOMIC DNA]</scope>
    <source>
        <strain evidence="1 2">JF-5</strain>
    </source>
</reference>
<gene>
    <name evidence="1" type="ordered locus">Acry_0590</name>
</gene>
<dbReference type="HOGENOM" id="CLU_009583_6_0_5"/>
<protein>
    <submittedName>
        <fullName evidence="1">Glycosyl transferase, group 1</fullName>
    </submittedName>
</protein>
<keyword evidence="1" id="KW-0808">Transferase</keyword>
<dbReference type="Proteomes" id="UP000000245">
    <property type="component" value="Chromosome"/>
</dbReference>
<dbReference type="Gene3D" id="3.40.50.2000">
    <property type="entry name" value="Glycogen Phosphorylase B"/>
    <property type="match status" value="1"/>
</dbReference>
<dbReference type="KEGG" id="acr:Acry_0590"/>
<dbReference type="SUPFAM" id="SSF53756">
    <property type="entry name" value="UDP-Glycosyltransferase/glycogen phosphorylase"/>
    <property type="match status" value="1"/>
</dbReference>